<evidence type="ECO:0000313" key="3">
    <source>
        <dbReference type="EMBL" id="SIN77723.1"/>
    </source>
</evidence>
<evidence type="ECO:0000259" key="2">
    <source>
        <dbReference type="Pfam" id="PF02911"/>
    </source>
</evidence>
<dbReference type="OrthoDB" id="9802815at2"/>
<dbReference type="InterPro" id="IPR002376">
    <property type="entry name" value="Formyl_transf_N"/>
</dbReference>
<reference evidence="4" key="1">
    <citation type="submission" date="2016-11" db="EMBL/GenBank/DDBJ databases">
        <authorList>
            <person name="Varghese N."/>
            <person name="Submissions S."/>
        </authorList>
    </citation>
    <scope>NUCLEOTIDE SEQUENCE [LARGE SCALE GENOMIC DNA]</scope>
    <source>
        <strain evidence="4">DSM 15292</strain>
    </source>
</reference>
<dbReference type="InterPro" id="IPR005793">
    <property type="entry name" value="Formyl_trans_C"/>
</dbReference>
<dbReference type="EMBL" id="FSRC01000001">
    <property type="protein sequence ID" value="SIN77723.1"/>
    <property type="molecule type" value="Genomic_DNA"/>
</dbReference>
<dbReference type="RefSeq" id="WP_143185882.1">
    <property type="nucleotide sequence ID" value="NZ_FSRC01000001.1"/>
</dbReference>
<dbReference type="PANTHER" id="PTHR11138:SF5">
    <property type="entry name" value="METHIONYL-TRNA FORMYLTRANSFERASE, MITOCHONDRIAL"/>
    <property type="match status" value="1"/>
</dbReference>
<dbReference type="AlphaFoldDB" id="A0A1N6E411"/>
<name>A0A1N6E411_9BACT</name>
<evidence type="ECO:0000313" key="4">
    <source>
        <dbReference type="Proteomes" id="UP000185221"/>
    </source>
</evidence>
<dbReference type="SUPFAM" id="SSF50486">
    <property type="entry name" value="FMT C-terminal domain-like"/>
    <property type="match status" value="1"/>
</dbReference>
<feature type="domain" description="Formyl transferase C-terminal" evidence="2">
    <location>
        <begin position="195"/>
        <end position="284"/>
    </location>
</feature>
<dbReference type="InterPro" id="IPR036477">
    <property type="entry name" value="Formyl_transf_N_sf"/>
</dbReference>
<sequence>MKIIFFTQSNWCIPTIQHFKNIHEVVGVVSRTDQPNSNDFLIEYLKGENIPVFNWENSELEALSSKLSDFQVDVGISFGFSYKIPASIFEIFNEGILNVHFGKLPEFAGPDPLFWAIQNEEKVVTISVHKINEKWDSGELIVEFPIPVFPGEPYGLLASRLSVSFPSKLESYFAGQIQFDKKPIEENLKPKSKPTEENLTIDWKKQRADEVEALVNASNPKYGGAITTFRGNPIKILEVSPADVNITGIFAPGSIVYADPNYGIFVLCTDMKYLRINILQLEGTIISGQKLAAMGVKSYEKLGV</sequence>
<organism evidence="3 4">
    <name type="scientific">Algoriphagus halophilus</name>
    <dbReference type="NCBI Taxonomy" id="226505"/>
    <lineage>
        <taxon>Bacteria</taxon>
        <taxon>Pseudomonadati</taxon>
        <taxon>Bacteroidota</taxon>
        <taxon>Cytophagia</taxon>
        <taxon>Cytophagales</taxon>
        <taxon>Cyclobacteriaceae</taxon>
        <taxon>Algoriphagus</taxon>
    </lineage>
</organism>
<dbReference type="SUPFAM" id="SSF53328">
    <property type="entry name" value="Formyltransferase"/>
    <property type="match status" value="1"/>
</dbReference>
<dbReference type="Pfam" id="PF00551">
    <property type="entry name" value="Formyl_trans_N"/>
    <property type="match status" value="1"/>
</dbReference>
<gene>
    <name evidence="3" type="ORF">SAMN05444394_1691</name>
</gene>
<dbReference type="Proteomes" id="UP000185221">
    <property type="component" value="Unassembled WGS sequence"/>
</dbReference>
<dbReference type="STRING" id="226505.SAMN05444394_1691"/>
<dbReference type="Gene3D" id="3.40.50.12230">
    <property type="match status" value="1"/>
</dbReference>
<proteinExistence type="predicted"/>
<dbReference type="CDD" id="cd08369">
    <property type="entry name" value="FMT_core"/>
    <property type="match status" value="1"/>
</dbReference>
<protein>
    <submittedName>
        <fullName evidence="3">Methionyl-tRNA formyltransferase</fullName>
    </submittedName>
</protein>
<accession>A0A1N6E411</accession>
<dbReference type="InterPro" id="IPR011034">
    <property type="entry name" value="Formyl_transferase-like_C_sf"/>
</dbReference>
<keyword evidence="4" id="KW-1185">Reference proteome</keyword>
<keyword evidence="3" id="KW-0808">Transferase</keyword>
<dbReference type="GO" id="GO:0004479">
    <property type="term" value="F:methionyl-tRNA formyltransferase activity"/>
    <property type="evidence" value="ECO:0007669"/>
    <property type="project" value="TreeGrafter"/>
</dbReference>
<evidence type="ECO:0000259" key="1">
    <source>
        <dbReference type="Pfam" id="PF00551"/>
    </source>
</evidence>
<feature type="domain" description="Formyl transferase N-terminal" evidence="1">
    <location>
        <begin position="2"/>
        <end position="161"/>
    </location>
</feature>
<dbReference type="PANTHER" id="PTHR11138">
    <property type="entry name" value="METHIONYL-TRNA FORMYLTRANSFERASE"/>
    <property type="match status" value="1"/>
</dbReference>
<dbReference type="Pfam" id="PF02911">
    <property type="entry name" value="Formyl_trans_C"/>
    <property type="match status" value="1"/>
</dbReference>